<dbReference type="InterPro" id="IPR011059">
    <property type="entry name" value="Metal-dep_hydrolase_composite"/>
</dbReference>
<name>A0ABV8WZJ8_9LACT</name>
<dbReference type="Proteomes" id="UP001595817">
    <property type="component" value="Unassembled WGS sequence"/>
</dbReference>
<protein>
    <submittedName>
        <fullName evidence="2">Amidohydrolase family protein</fullName>
    </submittedName>
</protein>
<dbReference type="InterPro" id="IPR032466">
    <property type="entry name" value="Metal_Hydrolase"/>
</dbReference>
<dbReference type="EMBL" id="JBHSEC010000001">
    <property type="protein sequence ID" value="MFC4409081.1"/>
    <property type="molecule type" value="Genomic_DNA"/>
</dbReference>
<dbReference type="Pfam" id="PF01979">
    <property type="entry name" value="Amidohydro_1"/>
    <property type="match status" value="1"/>
</dbReference>
<proteinExistence type="predicted"/>
<dbReference type="PANTHER" id="PTHR43135:SF3">
    <property type="entry name" value="ALPHA-D-RIBOSE 1-METHYLPHOSPHONATE 5-TRIPHOSPHATE DIPHOSPHATASE"/>
    <property type="match status" value="1"/>
</dbReference>
<keyword evidence="3" id="KW-1185">Reference proteome</keyword>
<gene>
    <name evidence="2" type="ORF">ACFOZY_01385</name>
</gene>
<evidence type="ECO:0000259" key="1">
    <source>
        <dbReference type="Pfam" id="PF01979"/>
    </source>
</evidence>
<dbReference type="SUPFAM" id="SSF51556">
    <property type="entry name" value="Metallo-dependent hydrolases"/>
    <property type="match status" value="1"/>
</dbReference>
<sequence>MILIHAKKIVTVGEKGTIHDGALIVEGKSIKDIGQYGEMRSKYPTIEEIDNSEYVITPSLIDCHTHLLEYAPTSLYPVTPETHFHAGRILLFKALASGITTLGEQVCGHPMCDFTMMDYRKAVRDLPIDVSFAATSISIGLPELAHFTSVTGRRKVEKDELSNLEIIEQIAVNSDYPGENIFMNATPANFEAKEVPRAGELIYTELELKKIVGLYSRLGKRIGAHVAGEEGIQLALDTGIDVIHHAHGISDQQIMSASAKGIPIIATPIGGTHLRPNSPEEILKLVKNGIAVSVSTDSYLPPHHEATWLLTKRTLYGPNHLMEIAQPSMKLLAREGFDENEILAVLTANPASLLGKDRIGRLEIGMDADFLVALGVPGLEIVAPEHIKMVYFKGKRVINRV</sequence>
<dbReference type="Gene3D" id="2.30.40.10">
    <property type="entry name" value="Urease, subunit C, domain 1"/>
    <property type="match status" value="2"/>
</dbReference>
<feature type="domain" description="Amidohydrolase-related" evidence="1">
    <location>
        <begin position="55"/>
        <end position="397"/>
    </location>
</feature>
<dbReference type="InterPro" id="IPR006680">
    <property type="entry name" value="Amidohydro-rel"/>
</dbReference>
<accession>A0ABV8WZJ8</accession>
<evidence type="ECO:0000313" key="3">
    <source>
        <dbReference type="Proteomes" id="UP001595817"/>
    </source>
</evidence>
<organism evidence="2 3">
    <name type="scientific">Chungangia koreensis</name>
    <dbReference type="NCBI Taxonomy" id="752657"/>
    <lineage>
        <taxon>Bacteria</taxon>
        <taxon>Bacillati</taxon>
        <taxon>Bacillota</taxon>
        <taxon>Bacilli</taxon>
        <taxon>Lactobacillales</taxon>
        <taxon>Chungangia</taxon>
    </lineage>
</organism>
<comment type="caution">
    <text evidence="2">The sequence shown here is derived from an EMBL/GenBank/DDBJ whole genome shotgun (WGS) entry which is preliminary data.</text>
</comment>
<dbReference type="InterPro" id="IPR051781">
    <property type="entry name" value="Metallo-dep_Hydrolase"/>
</dbReference>
<dbReference type="RefSeq" id="WP_378151456.1">
    <property type="nucleotide sequence ID" value="NZ_JBHSEC010000001.1"/>
</dbReference>
<dbReference type="Gene3D" id="3.20.20.140">
    <property type="entry name" value="Metal-dependent hydrolases"/>
    <property type="match status" value="1"/>
</dbReference>
<dbReference type="PANTHER" id="PTHR43135">
    <property type="entry name" value="ALPHA-D-RIBOSE 1-METHYLPHOSPHONATE 5-TRIPHOSPHATE DIPHOSPHATASE"/>
    <property type="match status" value="1"/>
</dbReference>
<evidence type="ECO:0000313" key="2">
    <source>
        <dbReference type="EMBL" id="MFC4409081.1"/>
    </source>
</evidence>
<dbReference type="SUPFAM" id="SSF51338">
    <property type="entry name" value="Composite domain of metallo-dependent hydrolases"/>
    <property type="match status" value="1"/>
</dbReference>
<dbReference type="Gene3D" id="3.40.50.10910">
    <property type="entry name" value="Amidohydrolase"/>
    <property type="match status" value="1"/>
</dbReference>
<reference evidence="3" key="1">
    <citation type="journal article" date="2019" name="Int. J. Syst. Evol. Microbiol.">
        <title>The Global Catalogue of Microorganisms (GCM) 10K type strain sequencing project: providing services to taxonomists for standard genome sequencing and annotation.</title>
        <authorList>
            <consortium name="The Broad Institute Genomics Platform"/>
            <consortium name="The Broad Institute Genome Sequencing Center for Infectious Disease"/>
            <person name="Wu L."/>
            <person name="Ma J."/>
        </authorList>
    </citation>
    <scope>NUCLEOTIDE SEQUENCE [LARGE SCALE GENOMIC DNA]</scope>
    <source>
        <strain evidence="3">CCUG 59778</strain>
    </source>
</reference>